<dbReference type="GO" id="GO:0005737">
    <property type="term" value="C:cytoplasm"/>
    <property type="evidence" value="ECO:0007669"/>
    <property type="project" value="UniProtKB-SubCell"/>
</dbReference>
<dbReference type="EMBL" id="QWVS01000018">
    <property type="protein sequence ID" value="RID85424.1"/>
    <property type="molecule type" value="Genomic_DNA"/>
</dbReference>
<sequence length="315" mass="36095">MANKEYLRKPEWLKIKLNTNETYTDLKKMMREEKLHTVCEEAKCPNIHECWAVRKTATFMILGSICTRGCRFCAVTTGMPTELDREEPERVARSVEVMGLRHCVVTAVARDDLADGGAEIFAETVRAIHRRVPSCTVEVLPSDMKGDYESLHMLMDAKPDIFNHNIETVERLTPRVRSKATYQRSLQLLKRVKEISPDTPTKSSLMVGLGETKEEILQAMDDLRAHDVDIMTIGQYLQPTKKHLPVERYVHPDEFAELKEIALQKGFKHCEAGPLVRSSYHADEQVNQAARQRQLEGENKEPEQVIQQYKAQFSN</sequence>
<dbReference type="GO" id="GO:0016992">
    <property type="term" value="F:lipoate synthase activity"/>
    <property type="evidence" value="ECO:0007669"/>
    <property type="project" value="UniProtKB-UniRule"/>
</dbReference>
<evidence type="ECO:0000256" key="7">
    <source>
        <dbReference type="ARBA" id="ARBA00023014"/>
    </source>
</evidence>
<dbReference type="GO" id="GO:0051539">
    <property type="term" value="F:4 iron, 4 sulfur cluster binding"/>
    <property type="evidence" value="ECO:0007669"/>
    <property type="project" value="UniProtKB-UniRule"/>
</dbReference>
<dbReference type="KEGG" id="pasa:BAOM_4361"/>
<dbReference type="InterPro" id="IPR003698">
    <property type="entry name" value="Lipoyl_synth"/>
</dbReference>
<keyword evidence="4 9" id="KW-0949">S-adenosyl-L-methionine</keyword>
<dbReference type="InterPro" id="IPR007197">
    <property type="entry name" value="rSAM"/>
</dbReference>
<name>A0A398B7F2_9BACI</name>
<dbReference type="RefSeq" id="WP_119117320.1">
    <property type="nucleotide sequence ID" value="NZ_CP026095.1"/>
</dbReference>
<keyword evidence="2 9" id="KW-0963">Cytoplasm</keyword>
<dbReference type="AlphaFoldDB" id="A0A398B7F2"/>
<dbReference type="PROSITE" id="PS51918">
    <property type="entry name" value="RADICAL_SAM"/>
    <property type="match status" value="1"/>
</dbReference>
<evidence type="ECO:0000256" key="4">
    <source>
        <dbReference type="ARBA" id="ARBA00022691"/>
    </source>
</evidence>
<evidence type="ECO:0000313" key="13">
    <source>
        <dbReference type="EMBL" id="RID85424.1"/>
    </source>
</evidence>
<protein>
    <recommendedName>
        <fullName evidence="9">Lipoyl synthase</fullName>
        <ecNumber evidence="9">2.8.1.8</ecNumber>
    </recommendedName>
    <alternativeName>
        <fullName evidence="9">Lip-syn</fullName>
        <shortName evidence="9">LS</shortName>
    </alternativeName>
    <alternativeName>
        <fullName evidence="9">Lipoate synthase</fullName>
    </alternativeName>
    <alternativeName>
        <fullName evidence="9">Lipoic acid synthase</fullName>
    </alternativeName>
    <alternativeName>
        <fullName evidence="9">Sulfur insertion protein LipA</fullName>
    </alternativeName>
</protein>
<reference evidence="12 15" key="1">
    <citation type="submission" date="2018-01" db="EMBL/GenBank/DDBJ databases">
        <title>Bacillus asahii Genome sequencing and assembly.</title>
        <authorList>
            <person name="Jiang H."/>
            <person name="Feng Y."/>
            <person name="Zhao F."/>
            <person name="Lin X."/>
        </authorList>
    </citation>
    <scope>NUCLEOTIDE SEQUENCE [LARGE SCALE GENOMIC DNA]</scope>
    <source>
        <strain evidence="12 15">OM18</strain>
    </source>
</reference>
<evidence type="ECO:0000256" key="3">
    <source>
        <dbReference type="ARBA" id="ARBA00022679"/>
    </source>
</evidence>
<keyword evidence="5 9" id="KW-0479">Metal-binding</keyword>
<comment type="pathway">
    <text evidence="9">Protein modification; protein lipoylation via endogenous pathway; protein N(6)-(lipoyl)lysine from octanoyl-[acyl-carrier-protein].</text>
</comment>
<feature type="binding site" evidence="9">
    <location>
        <position position="279"/>
    </location>
    <ligand>
        <name>[4Fe-4S] cluster</name>
        <dbReference type="ChEBI" id="CHEBI:49883"/>
        <label>1</label>
    </ligand>
</feature>
<feature type="compositionally biased region" description="Polar residues" evidence="10">
    <location>
        <begin position="305"/>
        <end position="315"/>
    </location>
</feature>
<feature type="binding site" evidence="9">
    <location>
        <position position="73"/>
    </location>
    <ligand>
        <name>[4Fe-4S] cluster</name>
        <dbReference type="ChEBI" id="CHEBI:49883"/>
        <label>2</label>
        <note>4Fe-4S-S-AdoMet</note>
    </ligand>
</feature>
<dbReference type="SFLD" id="SFLDS00029">
    <property type="entry name" value="Radical_SAM"/>
    <property type="match status" value="1"/>
</dbReference>
<evidence type="ECO:0000313" key="15">
    <source>
        <dbReference type="Proteomes" id="UP000283095"/>
    </source>
</evidence>
<dbReference type="HAMAP" id="MF_00206">
    <property type="entry name" value="Lipoyl_synth"/>
    <property type="match status" value="1"/>
</dbReference>
<feature type="region of interest" description="Disordered" evidence="10">
    <location>
        <begin position="283"/>
        <end position="315"/>
    </location>
</feature>
<feature type="binding site" evidence="9">
    <location>
        <position position="70"/>
    </location>
    <ligand>
        <name>[4Fe-4S] cluster</name>
        <dbReference type="ChEBI" id="CHEBI:49883"/>
        <label>2</label>
        <note>4Fe-4S-S-AdoMet</note>
    </ligand>
</feature>
<dbReference type="EC" id="2.8.1.8" evidence="9"/>
<proteinExistence type="inferred from homology"/>
<evidence type="ECO:0000313" key="12">
    <source>
        <dbReference type="EMBL" id="AZV44941.1"/>
    </source>
</evidence>
<dbReference type="Pfam" id="PF16881">
    <property type="entry name" value="LIAS_N"/>
    <property type="match status" value="1"/>
</dbReference>
<dbReference type="NCBIfam" id="NF009544">
    <property type="entry name" value="PRK12928.1"/>
    <property type="match status" value="1"/>
</dbReference>
<evidence type="ECO:0000313" key="14">
    <source>
        <dbReference type="Proteomes" id="UP000266016"/>
    </source>
</evidence>
<dbReference type="NCBIfam" id="TIGR00510">
    <property type="entry name" value="lipA"/>
    <property type="match status" value="1"/>
</dbReference>
<evidence type="ECO:0000259" key="11">
    <source>
        <dbReference type="PROSITE" id="PS51918"/>
    </source>
</evidence>
<feature type="domain" description="Radical SAM core" evidence="11">
    <location>
        <begin position="52"/>
        <end position="268"/>
    </location>
</feature>
<comment type="similarity">
    <text evidence="9">Belongs to the radical SAM superfamily. Lipoyl synthase family.</text>
</comment>
<dbReference type="Gene3D" id="3.20.20.70">
    <property type="entry name" value="Aldolase class I"/>
    <property type="match status" value="1"/>
</dbReference>
<comment type="subcellular location">
    <subcellularLocation>
        <location evidence="9">Cytoplasm</location>
    </subcellularLocation>
</comment>
<feature type="compositionally biased region" description="Basic and acidic residues" evidence="10">
    <location>
        <begin position="293"/>
        <end position="303"/>
    </location>
</feature>
<evidence type="ECO:0000256" key="1">
    <source>
        <dbReference type="ARBA" id="ARBA00022485"/>
    </source>
</evidence>
<dbReference type="SMART" id="SM00729">
    <property type="entry name" value="Elp3"/>
    <property type="match status" value="1"/>
</dbReference>
<dbReference type="PANTHER" id="PTHR10949">
    <property type="entry name" value="LIPOYL SYNTHASE"/>
    <property type="match status" value="1"/>
</dbReference>
<dbReference type="InterPro" id="IPR058240">
    <property type="entry name" value="rSAM_sf"/>
</dbReference>
<evidence type="ECO:0000256" key="10">
    <source>
        <dbReference type="SAM" id="MobiDB-lite"/>
    </source>
</evidence>
<dbReference type="CDD" id="cd01335">
    <property type="entry name" value="Radical_SAM"/>
    <property type="match status" value="1"/>
</dbReference>
<dbReference type="Proteomes" id="UP000266016">
    <property type="component" value="Unassembled WGS sequence"/>
</dbReference>
<dbReference type="GO" id="GO:0046872">
    <property type="term" value="F:metal ion binding"/>
    <property type="evidence" value="ECO:0007669"/>
    <property type="project" value="UniProtKB-KW"/>
</dbReference>
<keyword evidence="1 9" id="KW-0004">4Fe-4S</keyword>
<keyword evidence="3 9" id="KW-0808">Transferase</keyword>
<organism evidence="13 14">
    <name type="scientific">Peribacillus asahii</name>
    <dbReference type="NCBI Taxonomy" id="228899"/>
    <lineage>
        <taxon>Bacteria</taxon>
        <taxon>Bacillati</taxon>
        <taxon>Bacillota</taxon>
        <taxon>Bacilli</taxon>
        <taxon>Bacillales</taxon>
        <taxon>Bacillaceae</taxon>
        <taxon>Peribacillus</taxon>
    </lineage>
</organism>
<evidence type="ECO:0000256" key="8">
    <source>
        <dbReference type="ARBA" id="ARBA00047326"/>
    </source>
</evidence>
<keyword evidence="6 9" id="KW-0408">Iron</keyword>
<dbReference type="GO" id="GO:0009249">
    <property type="term" value="P:protein lipoylation"/>
    <property type="evidence" value="ECO:0007669"/>
    <property type="project" value="UniProtKB-UniRule"/>
</dbReference>
<feature type="binding site" evidence="9">
    <location>
        <position position="66"/>
    </location>
    <ligand>
        <name>[4Fe-4S] cluster</name>
        <dbReference type="ChEBI" id="CHEBI:49883"/>
        <label>2</label>
        <note>4Fe-4S-S-AdoMet</note>
    </ligand>
</feature>
<dbReference type="InterPro" id="IPR013785">
    <property type="entry name" value="Aldolase_TIM"/>
</dbReference>
<keyword evidence="7 9" id="KW-0411">Iron-sulfur</keyword>
<keyword evidence="14" id="KW-1185">Reference proteome</keyword>
<feature type="binding site" evidence="9">
    <location>
        <position position="44"/>
    </location>
    <ligand>
        <name>[4Fe-4S] cluster</name>
        <dbReference type="ChEBI" id="CHEBI:49883"/>
        <label>1</label>
    </ligand>
</feature>
<dbReference type="SUPFAM" id="SSF102114">
    <property type="entry name" value="Radical SAM enzymes"/>
    <property type="match status" value="1"/>
</dbReference>
<evidence type="ECO:0000256" key="6">
    <source>
        <dbReference type="ARBA" id="ARBA00023004"/>
    </source>
</evidence>
<dbReference type="OrthoDB" id="9787898at2"/>
<dbReference type="PANTHER" id="PTHR10949:SF0">
    <property type="entry name" value="LIPOYL SYNTHASE, MITOCHONDRIAL"/>
    <property type="match status" value="1"/>
</dbReference>
<gene>
    <name evidence="9 13" type="primary">lipA</name>
    <name evidence="12" type="ORF">BAOM_4361</name>
    <name evidence="13" type="ORF">D1953_11465</name>
</gene>
<comment type="function">
    <text evidence="9">Catalyzes the radical-mediated insertion of two sulfur atoms into the C-6 and C-8 positions of the octanoyl moiety bound to the lipoyl domains of lipoate-dependent enzymes, thereby converting the octanoylated domains into lipoylated derivatives.</text>
</comment>
<dbReference type="SFLD" id="SFLDG01058">
    <property type="entry name" value="lipoyl_synthase_like"/>
    <property type="match status" value="1"/>
</dbReference>
<comment type="cofactor">
    <cofactor evidence="9">
        <name>[4Fe-4S] cluster</name>
        <dbReference type="ChEBI" id="CHEBI:49883"/>
    </cofactor>
    <text evidence="9">Binds 2 [4Fe-4S] clusters per subunit. One cluster is coordinated with 3 cysteines and an exchangeable S-adenosyl-L-methionine.</text>
</comment>
<dbReference type="SFLD" id="SFLDF00271">
    <property type="entry name" value="lipoyl_synthase"/>
    <property type="match status" value="1"/>
</dbReference>
<feature type="binding site" evidence="9">
    <location>
        <position position="39"/>
    </location>
    <ligand>
        <name>[4Fe-4S] cluster</name>
        <dbReference type="ChEBI" id="CHEBI:49883"/>
        <label>1</label>
    </ligand>
</feature>
<dbReference type="Proteomes" id="UP000283095">
    <property type="component" value="Chromosome"/>
</dbReference>
<comment type="catalytic activity">
    <reaction evidence="8 9">
        <text>[[Fe-S] cluster scaffold protein carrying a second [4Fe-4S](2+) cluster] + N(6)-octanoyl-L-lysyl-[protein] + 2 oxidized [2Fe-2S]-[ferredoxin] + 2 S-adenosyl-L-methionine + 4 H(+) = [[Fe-S] cluster scaffold protein] + N(6)-[(R)-dihydrolipoyl]-L-lysyl-[protein] + 4 Fe(3+) + 2 hydrogen sulfide + 2 5'-deoxyadenosine + 2 L-methionine + 2 reduced [2Fe-2S]-[ferredoxin]</text>
        <dbReference type="Rhea" id="RHEA:16585"/>
        <dbReference type="Rhea" id="RHEA-COMP:9928"/>
        <dbReference type="Rhea" id="RHEA-COMP:10000"/>
        <dbReference type="Rhea" id="RHEA-COMP:10001"/>
        <dbReference type="Rhea" id="RHEA-COMP:10475"/>
        <dbReference type="Rhea" id="RHEA-COMP:14568"/>
        <dbReference type="Rhea" id="RHEA-COMP:14569"/>
        <dbReference type="ChEBI" id="CHEBI:15378"/>
        <dbReference type="ChEBI" id="CHEBI:17319"/>
        <dbReference type="ChEBI" id="CHEBI:29034"/>
        <dbReference type="ChEBI" id="CHEBI:29919"/>
        <dbReference type="ChEBI" id="CHEBI:33722"/>
        <dbReference type="ChEBI" id="CHEBI:33737"/>
        <dbReference type="ChEBI" id="CHEBI:33738"/>
        <dbReference type="ChEBI" id="CHEBI:57844"/>
        <dbReference type="ChEBI" id="CHEBI:59789"/>
        <dbReference type="ChEBI" id="CHEBI:78809"/>
        <dbReference type="ChEBI" id="CHEBI:83100"/>
        <dbReference type="EC" id="2.8.1.8"/>
    </reaction>
</comment>
<feature type="binding site" evidence="9">
    <location>
        <position position="50"/>
    </location>
    <ligand>
        <name>[4Fe-4S] cluster</name>
        <dbReference type="ChEBI" id="CHEBI:49883"/>
        <label>1</label>
    </ligand>
</feature>
<evidence type="ECO:0000256" key="2">
    <source>
        <dbReference type="ARBA" id="ARBA00022490"/>
    </source>
</evidence>
<dbReference type="Pfam" id="PF04055">
    <property type="entry name" value="Radical_SAM"/>
    <property type="match status" value="1"/>
</dbReference>
<dbReference type="EMBL" id="CP026095">
    <property type="protein sequence ID" value="AZV44941.1"/>
    <property type="molecule type" value="Genomic_DNA"/>
</dbReference>
<dbReference type="InterPro" id="IPR006638">
    <property type="entry name" value="Elp3/MiaA/NifB-like_rSAM"/>
</dbReference>
<dbReference type="PIRSF" id="PIRSF005963">
    <property type="entry name" value="Lipoyl_synth"/>
    <property type="match status" value="1"/>
</dbReference>
<reference evidence="13 14" key="2">
    <citation type="submission" date="2018-08" db="EMBL/GenBank/DDBJ databases">
        <title>Bacillus jemisoniae sp. nov., Bacillus chryseoplanitiae sp. nov., Bacillus resnikiae sp. nov., and Bacillus frankliniae sp. nov., isolated from Viking spacecraft and associated surfaces.</title>
        <authorList>
            <person name="Seuylemezian A."/>
            <person name="Vaishampayan P."/>
        </authorList>
    </citation>
    <scope>NUCLEOTIDE SEQUENCE [LARGE SCALE GENOMIC DNA]</scope>
    <source>
        <strain evidence="13 14">MA001</strain>
    </source>
</reference>
<dbReference type="InterPro" id="IPR031691">
    <property type="entry name" value="LIAS_N"/>
</dbReference>
<dbReference type="FunFam" id="3.20.20.70:FF:000040">
    <property type="entry name" value="Lipoyl synthase"/>
    <property type="match status" value="1"/>
</dbReference>
<accession>A0A398B7F2</accession>
<dbReference type="NCBIfam" id="NF004019">
    <property type="entry name" value="PRK05481.1"/>
    <property type="match status" value="1"/>
</dbReference>
<evidence type="ECO:0000256" key="5">
    <source>
        <dbReference type="ARBA" id="ARBA00022723"/>
    </source>
</evidence>
<evidence type="ECO:0000256" key="9">
    <source>
        <dbReference type="HAMAP-Rule" id="MF_00206"/>
    </source>
</evidence>